<dbReference type="EMBL" id="MU853228">
    <property type="protein sequence ID" value="KAK4123750.1"/>
    <property type="molecule type" value="Genomic_DNA"/>
</dbReference>
<dbReference type="RefSeq" id="XP_062647521.1">
    <property type="nucleotide sequence ID" value="XM_062787305.1"/>
</dbReference>
<evidence type="ECO:0000313" key="3">
    <source>
        <dbReference type="Proteomes" id="UP001302602"/>
    </source>
</evidence>
<dbReference type="GeneID" id="87824075"/>
<accession>A0AAN6TZQ4</accession>
<feature type="region of interest" description="Disordered" evidence="1">
    <location>
        <begin position="1"/>
        <end position="23"/>
    </location>
</feature>
<organism evidence="2 3">
    <name type="scientific">Parathielavia appendiculata</name>
    <dbReference type="NCBI Taxonomy" id="2587402"/>
    <lineage>
        <taxon>Eukaryota</taxon>
        <taxon>Fungi</taxon>
        <taxon>Dikarya</taxon>
        <taxon>Ascomycota</taxon>
        <taxon>Pezizomycotina</taxon>
        <taxon>Sordariomycetes</taxon>
        <taxon>Sordariomycetidae</taxon>
        <taxon>Sordariales</taxon>
        <taxon>Chaetomiaceae</taxon>
        <taxon>Parathielavia</taxon>
    </lineage>
</organism>
<proteinExistence type="predicted"/>
<evidence type="ECO:0000313" key="2">
    <source>
        <dbReference type="EMBL" id="KAK4123750.1"/>
    </source>
</evidence>
<dbReference type="Proteomes" id="UP001302602">
    <property type="component" value="Unassembled WGS sequence"/>
</dbReference>
<gene>
    <name evidence="2" type="ORF">N657DRAFT_423384</name>
</gene>
<dbReference type="AlphaFoldDB" id="A0AAN6TZQ4"/>
<evidence type="ECO:0000256" key="1">
    <source>
        <dbReference type="SAM" id="MobiDB-lite"/>
    </source>
</evidence>
<feature type="compositionally biased region" description="Polar residues" evidence="1">
    <location>
        <begin position="1"/>
        <end position="18"/>
    </location>
</feature>
<reference evidence="2" key="2">
    <citation type="submission" date="2023-05" db="EMBL/GenBank/DDBJ databases">
        <authorList>
            <consortium name="Lawrence Berkeley National Laboratory"/>
            <person name="Steindorff A."/>
            <person name="Hensen N."/>
            <person name="Bonometti L."/>
            <person name="Westerberg I."/>
            <person name="Brannstrom I.O."/>
            <person name="Guillou S."/>
            <person name="Cros-Aarteil S."/>
            <person name="Calhoun S."/>
            <person name="Haridas S."/>
            <person name="Kuo A."/>
            <person name="Mondo S."/>
            <person name="Pangilinan J."/>
            <person name="Riley R."/>
            <person name="Labutti K."/>
            <person name="Andreopoulos B."/>
            <person name="Lipzen A."/>
            <person name="Chen C."/>
            <person name="Yanf M."/>
            <person name="Daum C."/>
            <person name="Ng V."/>
            <person name="Clum A."/>
            <person name="Ohm R."/>
            <person name="Martin F."/>
            <person name="Silar P."/>
            <person name="Natvig D."/>
            <person name="Lalanne C."/>
            <person name="Gautier V."/>
            <person name="Ament-Velasquez S.L."/>
            <person name="Kruys A."/>
            <person name="Hutchinson M.I."/>
            <person name="Powell A.J."/>
            <person name="Barry K."/>
            <person name="Miller A.N."/>
            <person name="Grigoriev I.V."/>
            <person name="Debuchy R."/>
            <person name="Gladieux P."/>
            <person name="Thoren M.H."/>
            <person name="Johannesson H."/>
        </authorList>
    </citation>
    <scope>NUCLEOTIDE SEQUENCE</scope>
    <source>
        <strain evidence="2">CBS 731.68</strain>
    </source>
</reference>
<comment type="caution">
    <text evidence="2">The sequence shown here is derived from an EMBL/GenBank/DDBJ whole genome shotgun (WGS) entry which is preliminary data.</text>
</comment>
<reference evidence="2" key="1">
    <citation type="journal article" date="2023" name="Mol. Phylogenet. Evol.">
        <title>Genome-scale phylogeny and comparative genomics of the fungal order Sordariales.</title>
        <authorList>
            <person name="Hensen N."/>
            <person name="Bonometti L."/>
            <person name="Westerberg I."/>
            <person name="Brannstrom I.O."/>
            <person name="Guillou S."/>
            <person name="Cros-Aarteil S."/>
            <person name="Calhoun S."/>
            <person name="Haridas S."/>
            <person name="Kuo A."/>
            <person name="Mondo S."/>
            <person name="Pangilinan J."/>
            <person name="Riley R."/>
            <person name="LaButti K."/>
            <person name="Andreopoulos B."/>
            <person name="Lipzen A."/>
            <person name="Chen C."/>
            <person name="Yan M."/>
            <person name="Daum C."/>
            <person name="Ng V."/>
            <person name="Clum A."/>
            <person name="Steindorff A."/>
            <person name="Ohm R.A."/>
            <person name="Martin F."/>
            <person name="Silar P."/>
            <person name="Natvig D.O."/>
            <person name="Lalanne C."/>
            <person name="Gautier V."/>
            <person name="Ament-Velasquez S.L."/>
            <person name="Kruys A."/>
            <person name="Hutchinson M.I."/>
            <person name="Powell A.J."/>
            <person name="Barry K."/>
            <person name="Miller A.N."/>
            <person name="Grigoriev I.V."/>
            <person name="Debuchy R."/>
            <person name="Gladieux P."/>
            <person name="Hiltunen Thoren M."/>
            <person name="Johannesson H."/>
        </authorList>
    </citation>
    <scope>NUCLEOTIDE SEQUENCE</scope>
    <source>
        <strain evidence="2">CBS 731.68</strain>
    </source>
</reference>
<keyword evidence="3" id="KW-1185">Reference proteome</keyword>
<sequence>MTKRTNTGPAISTASFDTPSLGPRRLISTASGRDWLPLQRRSGPGSSTEGKQPAVNLFLLSRDTLLGIRRCFQMSQKAPRRAVACRSPQRIQPRQSRAYRQAAVLVPRYHPTINLAFTGHDSLASSLCAAIACRQVAGCRTFIVVAVAEASHWLPSTLLIQQTHVMAHGEGQLGPRSSVIVCVPVVCVRATLLDMLRVLRTPDPIVPYV</sequence>
<name>A0AAN6TZQ4_9PEZI</name>
<protein>
    <submittedName>
        <fullName evidence="2">Uncharacterized protein</fullName>
    </submittedName>
</protein>